<organism evidence="1 2">
    <name type="scientific">Chryseobacterium taihuense</name>
    <dbReference type="NCBI Taxonomy" id="1141221"/>
    <lineage>
        <taxon>Bacteria</taxon>
        <taxon>Pseudomonadati</taxon>
        <taxon>Bacteroidota</taxon>
        <taxon>Flavobacteriia</taxon>
        <taxon>Flavobacteriales</taxon>
        <taxon>Weeksellaceae</taxon>
        <taxon>Chryseobacterium group</taxon>
        <taxon>Chryseobacterium</taxon>
    </lineage>
</organism>
<dbReference type="Proteomes" id="UP000290013">
    <property type="component" value="Chromosome"/>
</dbReference>
<sequence>MSSYRADGVKVKKVHHYFFGRGKTDALATTEYINGFQYQEDTGNIGSISGLQFFATSEGYYDFANNRYIYHYNDHLGNVRVSFAREGNMPVIVQQNNYYAFGLKHSGGLSGNGSYKYEYNGKELQEELGMYDYGARFYMPDLGRWGVVDPLAEVTPHLSPYHYANNNPIMFNDPTGMLSQSFIDAMWNSSPDGATTTWYNTGSGFQSSDGVSIGYKGNYASLNAYIDAGGSSGGGGDKLPIIDIPGVTFNGVGSSHNWNIGDNYLNNIISMGTAIRHSSFFWTLEHGAIVYDHLSGVRNDGPIKMIGGTGDPIGLLDVAGQVISNWEPENQGLAMVAGVIGAVALKKPGLAVKSEYYSVAYEMKLAKSSYPGVYRGGHFREANKALEAAIKSDARFASPMENLGIFIPKSPTGSILGKSPANWVWHHHIDEGIMQLVPKSQHTVGSSFWKTMHPGNKGGFYFWGK</sequence>
<dbReference type="NCBIfam" id="TIGR03696">
    <property type="entry name" value="Rhs_assc_core"/>
    <property type="match status" value="1"/>
</dbReference>
<dbReference type="Gene3D" id="2.180.10.10">
    <property type="entry name" value="RHS repeat-associated core"/>
    <property type="match status" value="1"/>
</dbReference>
<proteinExistence type="predicted"/>
<dbReference type="EMBL" id="LR215974">
    <property type="protein sequence ID" value="VFB03545.1"/>
    <property type="molecule type" value="Genomic_DNA"/>
</dbReference>
<dbReference type="InterPro" id="IPR032869">
    <property type="entry name" value="WHH_dom_containing"/>
</dbReference>
<dbReference type="InterPro" id="IPR050708">
    <property type="entry name" value="T6SS_VgrG/RHS"/>
</dbReference>
<accession>A0A4U8WF11</accession>
<dbReference type="RefSeq" id="WP_165450384.1">
    <property type="nucleotide sequence ID" value="NZ_LR215974.1"/>
</dbReference>
<dbReference type="Pfam" id="PF14414">
    <property type="entry name" value="WHH"/>
    <property type="match status" value="1"/>
</dbReference>
<dbReference type="PANTHER" id="PTHR32305">
    <property type="match status" value="1"/>
</dbReference>
<name>A0A4U8WF11_9FLAO</name>
<evidence type="ECO:0000313" key="1">
    <source>
        <dbReference type="EMBL" id="VFB03545.1"/>
    </source>
</evidence>
<dbReference type="AlphaFoldDB" id="A0A4U8WF11"/>
<gene>
    <name evidence="1" type="ORF">NCTC12078_01560</name>
</gene>
<protein>
    <submittedName>
        <fullName evidence="1">RHS repeat-associated core domain</fullName>
    </submittedName>
</protein>
<evidence type="ECO:0000313" key="2">
    <source>
        <dbReference type="Proteomes" id="UP000290013"/>
    </source>
</evidence>
<reference evidence="1 2" key="1">
    <citation type="submission" date="2019-02" db="EMBL/GenBank/DDBJ databases">
        <authorList>
            <consortium name="Pathogen Informatics"/>
        </authorList>
    </citation>
    <scope>NUCLEOTIDE SEQUENCE [LARGE SCALE GENOMIC DNA]</scope>
    <source>
        <strain evidence="1 2">3012STDY6944375</strain>
    </source>
</reference>
<dbReference type="InterPro" id="IPR022385">
    <property type="entry name" value="Rhs_assc_core"/>
</dbReference>
<dbReference type="PANTHER" id="PTHR32305:SF15">
    <property type="entry name" value="PROTEIN RHSA-RELATED"/>
    <property type="match status" value="1"/>
</dbReference>
<dbReference type="KEGG" id="ctai:NCTC12078_01560"/>